<evidence type="ECO:0000256" key="8">
    <source>
        <dbReference type="ARBA" id="ARBA00022962"/>
    </source>
</evidence>
<reference evidence="15 16" key="2">
    <citation type="submission" date="2018-11" db="EMBL/GenBank/DDBJ databases">
        <title>Genomic Encyclopedia of Type Strains, Phase IV (KMG-IV): sequencing the most valuable type-strain genomes for metagenomic binning, comparative biology and taxonomic classification.</title>
        <authorList>
            <person name="Goeker M."/>
        </authorList>
    </citation>
    <scope>NUCLEOTIDE SEQUENCE [LARGE SCALE GENOMIC DNA]</scope>
    <source>
        <strain evidence="15 16">DSM 25797</strain>
    </source>
</reference>
<dbReference type="NCBIfam" id="TIGR01134">
    <property type="entry name" value="purF"/>
    <property type="match status" value="1"/>
</dbReference>
<evidence type="ECO:0000256" key="4">
    <source>
        <dbReference type="ARBA" id="ARBA00022679"/>
    </source>
</evidence>
<keyword evidence="5 9" id="KW-0479">Metal-binding</keyword>
<dbReference type="PIRSF" id="PIRSF000485">
    <property type="entry name" value="Amd_phspho_trans"/>
    <property type="match status" value="1"/>
</dbReference>
<reference evidence="14 17" key="1">
    <citation type="submission" date="2016-03" db="EMBL/GenBank/DDBJ databases">
        <authorList>
            <person name="Hansen M.J."/>
            <person name="Bojesen A.M."/>
            <person name="Planet P."/>
        </authorList>
    </citation>
    <scope>NUCLEOTIDE SEQUENCE [LARGE SCALE GENOMIC DNA]</scope>
    <source>
        <strain evidence="14 17">HPA 21</strain>
    </source>
</reference>
<dbReference type="SUPFAM" id="SSF56235">
    <property type="entry name" value="N-terminal nucleophile aminohydrolases (Ntn hydrolases)"/>
    <property type="match status" value="1"/>
</dbReference>
<dbReference type="Pfam" id="PF13522">
    <property type="entry name" value="GATase_6"/>
    <property type="match status" value="1"/>
</dbReference>
<keyword evidence="16" id="KW-1185">Reference proteome</keyword>
<evidence type="ECO:0000256" key="11">
    <source>
        <dbReference type="PIRSR" id="PIRSR000485-1"/>
    </source>
</evidence>
<comment type="similarity">
    <text evidence="2 9 10">In the C-terminal section; belongs to the purine/pyrimidine phosphoribosyltransferase family.</text>
</comment>
<dbReference type="KEGG" id="fcl:A4G17_06640"/>
<evidence type="ECO:0000313" key="16">
    <source>
        <dbReference type="Proteomes" id="UP000276901"/>
    </source>
</evidence>
<evidence type="ECO:0000256" key="7">
    <source>
        <dbReference type="ARBA" id="ARBA00022842"/>
    </source>
</evidence>
<dbReference type="Gene3D" id="3.60.20.10">
    <property type="entry name" value="Glutamine Phosphoribosylpyrophosphate, subunit 1, domain 1"/>
    <property type="match status" value="1"/>
</dbReference>
<feature type="active site" description="Nucleophile" evidence="9 11">
    <location>
        <position position="2"/>
    </location>
</feature>
<dbReference type="InterPro" id="IPR000836">
    <property type="entry name" value="PRTase_dom"/>
</dbReference>
<dbReference type="GO" id="GO:0004044">
    <property type="term" value="F:amidophosphoribosyltransferase activity"/>
    <property type="evidence" value="ECO:0007669"/>
    <property type="project" value="UniProtKB-UniRule"/>
</dbReference>
<evidence type="ECO:0000256" key="1">
    <source>
        <dbReference type="ARBA" id="ARBA00005209"/>
    </source>
</evidence>
<comment type="catalytic activity">
    <reaction evidence="9 10">
        <text>5-phospho-beta-D-ribosylamine + L-glutamate + diphosphate = 5-phospho-alpha-D-ribose 1-diphosphate + L-glutamine + H2O</text>
        <dbReference type="Rhea" id="RHEA:14905"/>
        <dbReference type="ChEBI" id="CHEBI:15377"/>
        <dbReference type="ChEBI" id="CHEBI:29985"/>
        <dbReference type="ChEBI" id="CHEBI:33019"/>
        <dbReference type="ChEBI" id="CHEBI:58017"/>
        <dbReference type="ChEBI" id="CHEBI:58359"/>
        <dbReference type="ChEBI" id="CHEBI:58681"/>
        <dbReference type="EC" id="2.4.2.14"/>
    </reaction>
</comment>
<evidence type="ECO:0000256" key="10">
    <source>
        <dbReference type="PIRNR" id="PIRNR000485"/>
    </source>
</evidence>
<evidence type="ECO:0000256" key="9">
    <source>
        <dbReference type="HAMAP-Rule" id="MF_01931"/>
    </source>
</evidence>
<gene>
    <name evidence="9" type="primary">purF</name>
    <name evidence="14" type="ORF">A4G17_06640</name>
    <name evidence="15" type="ORF">EDC49_0838</name>
</gene>
<protein>
    <recommendedName>
        <fullName evidence="9">Amidophosphoribosyltransferase</fullName>
        <shortName evidence="9">ATase</shortName>
        <ecNumber evidence="9">2.4.2.14</ecNumber>
    </recommendedName>
    <alternativeName>
        <fullName evidence="9">Glutamine phosphoribosylpyrophosphate amidotransferase</fullName>
        <shortName evidence="9">GPATase</shortName>
    </alternativeName>
</protein>
<keyword evidence="4 9" id="KW-0808">Transferase</keyword>
<dbReference type="CDD" id="cd00715">
    <property type="entry name" value="GPATase_N"/>
    <property type="match status" value="1"/>
</dbReference>
<dbReference type="InterPro" id="IPR029055">
    <property type="entry name" value="Ntn_hydrolases_N"/>
</dbReference>
<evidence type="ECO:0000259" key="13">
    <source>
        <dbReference type="PROSITE" id="PS51278"/>
    </source>
</evidence>
<keyword evidence="3 9" id="KW-0328">Glycosyltransferase</keyword>
<feature type="binding site" evidence="9 12">
    <location>
        <position position="368"/>
    </location>
    <ligand>
        <name>Mg(2+)</name>
        <dbReference type="ChEBI" id="CHEBI:18420"/>
    </ligand>
</feature>
<evidence type="ECO:0000256" key="2">
    <source>
        <dbReference type="ARBA" id="ARBA00010138"/>
    </source>
</evidence>
<dbReference type="InterPro" id="IPR029057">
    <property type="entry name" value="PRTase-like"/>
</dbReference>
<feature type="binding site" evidence="9 12">
    <location>
        <position position="369"/>
    </location>
    <ligand>
        <name>Mg(2+)</name>
        <dbReference type="ChEBI" id="CHEBI:18420"/>
    </ligand>
</feature>
<dbReference type="Proteomes" id="UP000502287">
    <property type="component" value="Chromosome"/>
</dbReference>
<evidence type="ECO:0000256" key="3">
    <source>
        <dbReference type="ARBA" id="ARBA00022676"/>
    </source>
</evidence>
<dbReference type="EMBL" id="RKQT01000001">
    <property type="protein sequence ID" value="RPE96445.1"/>
    <property type="molecule type" value="Genomic_DNA"/>
</dbReference>
<evidence type="ECO:0000256" key="6">
    <source>
        <dbReference type="ARBA" id="ARBA00022755"/>
    </source>
</evidence>
<name>A0AAE6X805_9PAST</name>
<dbReference type="GO" id="GO:0009113">
    <property type="term" value="P:purine nucleobase biosynthetic process"/>
    <property type="evidence" value="ECO:0007669"/>
    <property type="project" value="UniProtKB-UniRule"/>
</dbReference>
<dbReference type="RefSeq" id="WP_123956339.1">
    <property type="nucleotide sequence ID" value="NZ_CP015029.1"/>
</dbReference>
<comment type="cofactor">
    <cofactor evidence="9 12">
        <name>Mg(2+)</name>
        <dbReference type="ChEBI" id="CHEBI:18420"/>
    </cofactor>
    <text evidence="9 12">Binds 1 Mg(2+) ion per subunit.</text>
</comment>
<comment type="caution">
    <text evidence="9">Lacks conserved residue(s) required for the propagation of feature annotation.</text>
</comment>
<evidence type="ECO:0000313" key="17">
    <source>
        <dbReference type="Proteomes" id="UP000502287"/>
    </source>
</evidence>
<proteinExistence type="inferred from homology"/>
<evidence type="ECO:0000256" key="12">
    <source>
        <dbReference type="PIRSR" id="PIRSR000485-2"/>
    </source>
</evidence>
<dbReference type="GO" id="GO:0000287">
    <property type="term" value="F:magnesium ion binding"/>
    <property type="evidence" value="ECO:0007669"/>
    <property type="project" value="UniProtKB-UniRule"/>
</dbReference>
<dbReference type="EMBL" id="CP015029">
    <property type="protein sequence ID" value="QIM65134.1"/>
    <property type="molecule type" value="Genomic_DNA"/>
</dbReference>
<evidence type="ECO:0000313" key="15">
    <source>
        <dbReference type="EMBL" id="RPE96445.1"/>
    </source>
</evidence>
<dbReference type="InterPro" id="IPR005854">
    <property type="entry name" value="PurF"/>
</dbReference>
<dbReference type="GO" id="GO:0006189">
    <property type="term" value="P:'de novo' IMP biosynthetic process"/>
    <property type="evidence" value="ECO:0007669"/>
    <property type="project" value="UniProtKB-UniRule"/>
</dbReference>
<dbReference type="PANTHER" id="PTHR11907">
    <property type="entry name" value="AMIDOPHOSPHORIBOSYLTRANSFERASE"/>
    <property type="match status" value="1"/>
</dbReference>
<dbReference type="InterPro" id="IPR035584">
    <property type="entry name" value="PurF_N"/>
</dbReference>
<dbReference type="PROSITE" id="PS51278">
    <property type="entry name" value="GATASE_TYPE_2"/>
    <property type="match status" value="1"/>
</dbReference>
<evidence type="ECO:0000313" key="14">
    <source>
        <dbReference type="EMBL" id="QIM65134.1"/>
    </source>
</evidence>
<dbReference type="InterPro" id="IPR017932">
    <property type="entry name" value="GATase_2_dom"/>
</dbReference>
<dbReference type="HAMAP" id="MF_01931">
    <property type="entry name" value="PurF"/>
    <property type="match status" value="1"/>
</dbReference>
<accession>A0AAE6X805</accession>
<keyword evidence="8 9" id="KW-0315">Glutamine amidotransferase</keyword>
<sequence>MCGIVGIIGQSPVNQAIYDGLTLLQHRGQDAAGIVTIDAENRFRLRKANGLVSDVFRQEHMLRLQGNVGIGHVRYPTAGSSSVSEAQPFYVNSPYGLTLVHNGNLTNNTELKKLLFTMAKRHVNTNSDSESLLNIFAYYLDQYDTEPLTPDNIFETVRKTNSVIRGAYACLAMIIGYGMVAFRDPFGIRPLVLGKREENGKTEYMFASETIALDIVGFDYVRDVKPGEAIYITFDGEFHSAICADDPKLNPCIFEYVYFARPDSVIDGVSVYAARVHMGRLLGEKIAREWQDVLDDIDVVIPIPETSTDIALQIANVLGKPYRQGYVKNRYVARTFIMPGQAQRKSSVRRKLNPIASEFKGKNVLLVDDSIVRGTTSEQIVEMARQAGANKVYFASAAPEIRYPNVYGIDMPTCQELVAYDRTVEQVAEMIGVDRLIFQDLQDLFKSVQLENPAIHNFDASVFTGEYITGDIDKCYLDAIAATRNDKAKAQQAKQATNLEIHNEG</sequence>
<keyword evidence="7 9" id="KW-0460">Magnesium</keyword>
<dbReference type="AlphaFoldDB" id="A0AAE6X805"/>
<keyword evidence="6 9" id="KW-0658">Purine biosynthesis</keyword>
<dbReference type="Gene3D" id="3.40.50.2020">
    <property type="match status" value="1"/>
</dbReference>
<organism evidence="14 17">
    <name type="scientific">Frederiksenia canicola</name>
    <dbReference type="NCBI Taxonomy" id="123824"/>
    <lineage>
        <taxon>Bacteria</taxon>
        <taxon>Pseudomonadati</taxon>
        <taxon>Pseudomonadota</taxon>
        <taxon>Gammaproteobacteria</taxon>
        <taxon>Pasteurellales</taxon>
        <taxon>Pasteurellaceae</taxon>
        <taxon>Frederiksenia</taxon>
    </lineage>
</organism>
<dbReference type="FunFam" id="3.60.20.10:FF:000011">
    <property type="entry name" value="Amidophosphoribosyltransferase"/>
    <property type="match status" value="1"/>
</dbReference>
<comment type="pathway">
    <text evidence="1 9 10">Purine metabolism; IMP biosynthesis via de novo pathway; N(1)-(5-phospho-D-ribosyl)glycinamide from 5-phospho-alpha-D-ribose 1-diphosphate: step 1/2.</text>
</comment>
<feature type="binding site" evidence="9 12">
    <location>
        <position position="306"/>
    </location>
    <ligand>
        <name>Mg(2+)</name>
        <dbReference type="ChEBI" id="CHEBI:18420"/>
    </ligand>
</feature>
<evidence type="ECO:0000256" key="5">
    <source>
        <dbReference type="ARBA" id="ARBA00022723"/>
    </source>
</evidence>
<dbReference type="Proteomes" id="UP000276901">
    <property type="component" value="Unassembled WGS sequence"/>
</dbReference>
<dbReference type="SUPFAM" id="SSF53271">
    <property type="entry name" value="PRTase-like"/>
    <property type="match status" value="1"/>
</dbReference>
<dbReference type="EC" id="2.4.2.14" evidence="9"/>
<dbReference type="CDD" id="cd06223">
    <property type="entry name" value="PRTases_typeI"/>
    <property type="match status" value="1"/>
</dbReference>
<feature type="domain" description="Glutamine amidotransferase type-2" evidence="13">
    <location>
        <begin position="2"/>
        <end position="235"/>
    </location>
</feature>
<comment type="function">
    <text evidence="9">Catalyzes the formation of phosphoribosylamine from phosphoribosylpyrophosphate (PRPP) and glutamine.</text>
</comment>